<dbReference type="PANTHER" id="PTHR47640:SF11">
    <property type="entry name" value="RNA-BINDING PROTEIN 42"/>
    <property type="match status" value="1"/>
</dbReference>
<dbReference type="GeneID" id="62195099"/>
<dbReference type="InterPro" id="IPR012677">
    <property type="entry name" value="Nucleotide-bd_a/b_plait_sf"/>
</dbReference>
<organism evidence="5 6">
    <name type="scientific">Eeniella nana</name>
    <name type="common">Yeast</name>
    <name type="synonym">Brettanomyces nanus</name>
    <dbReference type="NCBI Taxonomy" id="13502"/>
    <lineage>
        <taxon>Eukaryota</taxon>
        <taxon>Fungi</taxon>
        <taxon>Dikarya</taxon>
        <taxon>Ascomycota</taxon>
        <taxon>Saccharomycotina</taxon>
        <taxon>Pichiomycetes</taxon>
        <taxon>Pichiales</taxon>
        <taxon>Pichiaceae</taxon>
        <taxon>Brettanomyces</taxon>
    </lineage>
</organism>
<dbReference type="InterPro" id="IPR050825">
    <property type="entry name" value="RBM42_RBP45_47-like"/>
</dbReference>
<evidence type="ECO:0000256" key="3">
    <source>
        <dbReference type="SAM" id="MobiDB-lite"/>
    </source>
</evidence>
<proteinExistence type="predicted"/>
<feature type="compositionally biased region" description="Basic and acidic residues" evidence="3">
    <location>
        <begin position="12"/>
        <end position="22"/>
    </location>
</feature>
<dbReference type="PANTHER" id="PTHR47640">
    <property type="entry name" value="TRNA SELENOCYSTEINE 1-ASSOCIATED PROTEIN 1-RELATED-RELATED"/>
    <property type="match status" value="1"/>
</dbReference>
<feature type="region of interest" description="Disordered" evidence="3">
    <location>
        <begin position="1"/>
        <end position="27"/>
    </location>
</feature>
<evidence type="ECO:0000256" key="2">
    <source>
        <dbReference type="PROSITE-ProRule" id="PRU00176"/>
    </source>
</evidence>
<keyword evidence="6" id="KW-1185">Reference proteome</keyword>
<protein>
    <recommendedName>
        <fullName evidence="4">RRM domain-containing protein</fullName>
    </recommendedName>
</protein>
<sequence length="207" mass="23901">MAYKGKIKPKKVHNEKSSDRRLASGYRPNSFLKSNQELTIKDHKALERTVPVLNDILKARKDESKKSGKVVERVDPKTGRKWYDASLVDWNPSHFRLFVGNLGPDVTEELLFRIFIKYPSLSKVKIPSEMKNDKVENKGYGFISFADADDYLHCFKEMNGKYAGSKPIVLQKARTEIGKTVSKGKYLQIHHQNNRKPKKDRKRKPLV</sequence>
<reference evidence="5" key="1">
    <citation type="submission" date="2020-10" db="EMBL/GenBank/DDBJ databases">
        <authorList>
            <person name="Roach M.J.R."/>
        </authorList>
    </citation>
    <scope>NUCLEOTIDE SEQUENCE</scope>
    <source>
        <strain evidence="5">CBS 1945</strain>
    </source>
</reference>
<dbReference type="PROSITE" id="PS50102">
    <property type="entry name" value="RRM"/>
    <property type="match status" value="1"/>
</dbReference>
<gene>
    <name evidence="5" type="ORF">FOA43_001698</name>
</gene>
<keyword evidence="1 2" id="KW-0694">RNA-binding</keyword>
<feature type="domain" description="RRM" evidence="4">
    <location>
        <begin position="95"/>
        <end position="175"/>
    </location>
</feature>
<dbReference type="OrthoDB" id="1749473at2759"/>
<accession>A0A875RXZ8</accession>
<dbReference type="KEGG" id="bnn:FOA43_001698"/>
<dbReference type="AlphaFoldDB" id="A0A875RXZ8"/>
<dbReference type="Pfam" id="PF00076">
    <property type="entry name" value="RRM_1"/>
    <property type="match status" value="1"/>
</dbReference>
<dbReference type="InterPro" id="IPR035979">
    <property type="entry name" value="RBD_domain_sf"/>
</dbReference>
<evidence type="ECO:0000256" key="1">
    <source>
        <dbReference type="ARBA" id="ARBA00022884"/>
    </source>
</evidence>
<dbReference type="SUPFAM" id="SSF54928">
    <property type="entry name" value="RNA-binding domain, RBD"/>
    <property type="match status" value="1"/>
</dbReference>
<dbReference type="Gene3D" id="3.30.70.330">
    <property type="match status" value="1"/>
</dbReference>
<dbReference type="Proteomes" id="UP000662931">
    <property type="component" value="Chromosome 1"/>
</dbReference>
<dbReference type="EMBL" id="CP064812">
    <property type="protein sequence ID" value="QPG74371.1"/>
    <property type="molecule type" value="Genomic_DNA"/>
</dbReference>
<dbReference type="GO" id="GO:0003729">
    <property type="term" value="F:mRNA binding"/>
    <property type="evidence" value="ECO:0007669"/>
    <property type="project" value="InterPro"/>
</dbReference>
<dbReference type="InterPro" id="IPR000504">
    <property type="entry name" value="RRM_dom"/>
</dbReference>
<dbReference type="SMART" id="SM00360">
    <property type="entry name" value="RRM"/>
    <property type="match status" value="1"/>
</dbReference>
<evidence type="ECO:0000313" key="5">
    <source>
        <dbReference type="EMBL" id="QPG74371.1"/>
    </source>
</evidence>
<evidence type="ECO:0000313" key="6">
    <source>
        <dbReference type="Proteomes" id="UP000662931"/>
    </source>
</evidence>
<name>A0A875RXZ8_EENNA</name>
<evidence type="ECO:0000259" key="4">
    <source>
        <dbReference type="PROSITE" id="PS50102"/>
    </source>
</evidence>
<feature type="compositionally biased region" description="Basic residues" evidence="3">
    <location>
        <begin position="1"/>
        <end position="11"/>
    </location>
</feature>
<dbReference type="RefSeq" id="XP_038777936.1">
    <property type="nucleotide sequence ID" value="XM_038922008.1"/>
</dbReference>